<proteinExistence type="predicted"/>
<accession>A0ABS5RT43</accession>
<evidence type="ECO:0000256" key="1">
    <source>
        <dbReference type="SAM" id="MobiDB-lite"/>
    </source>
</evidence>
<reference evidence="2 3" key="1">
    <citation type="submission" date="2021-03" db="EMBL/GenBank/DDBJ databases">
        <title>Tianweitania aestuarii sp. nov., isolated from a tidal flat.</title>
        <authorList>
            <person name="Park S."/>
            <person name="Yoon J.-H."/>
        </authorList>
    </citation>
    <scope>NUCLEOTIDE SEQUENCE [LARGE SCALE GENOMIC DNA]</scope>
    <source>
        <strain evidence="2 3">BSSL-BM11</strain>
    </source>
</reference>
<evidence type="ECO:0000313" key="2">
    <source>
        <dbReference type="EMBL" id="MBS9720231.1"/>
    </source>
</evidence>
<dbReference type="EMBL" id="JAFMNX010000001">
    <property type="protein sequence ID" value="MBS9720231.1"/>
    <property type="molecule type" value="Genomic_DNA"/>
</dbReference>
<sequence>MAFRDADQLISPFSQQDRKKPSSRKGWGAYKTRITPEAEIWRVWGPTRCLHHLKANTSDFYVGDEHVAHVRWRVFEHWTTIKKPPAGYVRPVDLTKMEAARRMAAEAARKRAEREAAAGYGRESSLSQAVPRSCS</sequence>
<gene>
    <name evidence="2" type="ORF">JYU29_05970</name>
</gene>
<evidence type="ECO:0000313" key="3">
    <source>
        <dbReference type="Proteomes" id="UP001297272"/>
    </source>
</evidence>
<keyword evidence="3" id="KW-1185">Reference proteome</keyword>
<organism evidence="2 3">
    <name type="scientific">Tianweitania aestuarii</name>
    <dbReference type="NCBI Taxonomy" id="2814886"/>
    <lineage>
        <taxon>Bacteria</taxon>
        <taxon>Pseudomonadati</taxon>
        <taxon>Pseudomonadota</taxon>
        <taxon>Alphaproteobacteria</taxon>
        <taxon>Hyphomicrobiales</taxon>
        <taxon>Phyllobacteriaceae</taxon>
        <taxon>Tianweitania</taxon>
    </lineage>
</organism>
<feature type="region of interest" description="Disordered" evidence="1">
    <location>
        <begin position="108"/>
        <end position="135"/>
    </location>
</feature>
<comment type="caution">
    <text evidence="2">The sequence shown here is derived from an EMBL/GenBank/DDBJ whole genome shotgun (WGS) entry which is preliminary data.</text>
</comment>
<dbReference type="RefSeq" id="WP_213983782.1">
    <property type="nucleotide sequence ID" value="NZ_JAFMNX010000001.1"/>
</dbReference>
<name>A0ABS5RT43_9HYPH</name>
<feature type="compositionally biased region" description="Polar residues" evidence="1">
    <location>
        <begin position="124"/>
        <end position="135"/>
    </location>
</feature>
<protein>
    <submittedName>
        <fullName evidence="2">Uncharacterized protein</fullName>
    </submittedName>
</protein>
<dbReference type="Proteomes" id="UP001297272">
    <property type="component" value="Unassembled WGS sequence"/>
</dbReference>
<feature type="region of interest" description="Disordered" evidence="1">
    <location>
        <begin position="1"/>
        <end position="27"/>
    </location>
</feature>